<name>A0AA48L998_9TREE</name>
<gene>
    <name evidence="2" type="ORF">CcaverHIS019_0608280</name>
</gene>
<dbReference type="RefSeq" id="XP_060459634.1">
    <property type="nucleotide sequence ID" value="XM_060603329.1"/>
</dbReference>
<evidence type="ECO:0000256" key="1">
    <source>
        <dbReference type="SAM" id="MobiDB-lite"/>
    </source>
</evidence>
<dbReference type="AlphaFoldDB" id="A0AA48L998"/>
<organism evidence="2 3">
    <name type="scientific">Cutaneotrichosporon cavernicola</name>
    <dbReference type="NCBI Taxonomy" id="279322"/>
    <lineage>
        <taxon>Eukaryota</taxon>
        <taxon>Fungi</taxon>
        <taxon>Dikarya</taxon>
        <taxon>Basidiomycota</taxon>
        <taxon>Agaricomycotina</taxon>
        <taxon>Tremellomycetes</taxon>
        <taxon>Trichosporonales</taxon>
        <taxon>Trichosporonaceae</taxon>
        <taxon>Cutaneotrichosporon</taxon>
    </lineage>
</organism>
<sequence length="181" mass="19291">MAEQNSVPTTTTCADEPKEPNVQPAPQDAENAGRTDGETIPTATDVSDATAIKAVPGNSHGINPNNWLPFKALDQITADLLDRFSKSKDFKKSSAEETGNSGVMDLDSATSDTSFKSHQIDDPVERLMVLGQIASIQLLMHANTMAHRVANPGAEPPYEAPELVTVFLSAAKEALGICDEE</sequence>
<feature type="region of interest" description="Disordered" evidence="1">
    <location>
        <begin position="87"/>
        <end position="114"/>
    </location>
</feature>
<dbReference type="Proteomes" id="UP001233271">
    <property type="component" value="Chromosome 6"/>
</dbReference>
<reference evidence="2" key="1">
    <citation type="journal article" date="2023" name="BMC Genomics">
        <title>Chromosome-level genome assemblies of Cutaneotrichosporon spp. (Trichosporonales, Basidiomycota) reveal imbalanced evolution between nucleotide sequences and chromosome synteny.</title>
        <authorList>
            <person name="Kobayashi Y."/>
            <person name="Kayamori A."/>
            <person name="Aoki K."/>
            <person name="Shiwa Y."/>
            <person name="Matsutani M."/>
            <person name="Fujita N."/>
            <person name="Sugita T."/>
            <person name="Iwasaki W."/>
            <person name="Tanaka N."/>
            <person name="Takashima M."/>
        </authorList>
    </citation>
    <scope>NUCLEOTIDE SEQUENCE</scope>
    <source>
        <strain evidence="2">HIS019</strain>
    </source>
</reference>
<proteinExistence type="predicted"/>
<evidence type="ECO:0000313" key="3">
    <source>
        <dbReference type="Proteomes" id="UP001233271"/>
    </source>
</evidence>
<dbReference type="EMBL" id="AP028217">
    <property type="protein sequence ID" value="BEI94369.1"/>
    <property type="molecule type" value="Genomic_DNA"/>
</dbReference>
<feature type="region of interest" description="Disordered" evidence="1">
    <location>
        <begin position="1"/>
        <end position="46"/>
    </location>
</feature>
<protein>
    <submittedName>
        <fullName evidence="2">Uncharacterized protein</fullName>
    </submittedName>
</protein>
<feature type="compositionally biased region" description="Polar residues" evidence="1">
    <location>
        <begin position="1"/>
        <end position="13"/>
    </location>
</feature>
<dbReference type="GeneID" id="85498239"/>
<accession>A0AA48L998</accession>
<evidence type="ECO:0000313" key="2">
    <source>
        <dbReference type="EMBL" id="BEI94369.1"/>
    </source>
</evidence>
<keyword evidence="3" id="KW-1185">Reference proteome</keyword>
<dbReference type="KEGG" id="ccac:CcaHIS019_0608280"/>